<evidence type="ECO:0000256" key="1">
    <source>
        <dbReference type="ARBA" id="ARBA00022603"/>
    </source>
</evidence>
<dbReference type="Pfam" id="PF04072">
    <property type="entry name" value="LCM"/>
    <property type="match status" value="1"/>
</dbReference>
<dbReference type="GO" id="GO:0032259">
    <property type="term" value="P:methylation"/>
    <property type="evidence" value="ECO:0007669"/>
    <property type="project" value="UniProtKB-KW"/>
</dbReference>
<name>A0A9N8HFJ1_9STRA</name>
<protein>
    <submittedName>
        <fullName evidence="3">Uncharacterized protein</fullName>
    </submittedName>
</protein>
<dbReference type="Gene3D" id="3.40.50.150">
    <property type="entry name" value="Vaccinia Virus protein VP39"/>
    <property type="match status" value="1"/>
</dbReference>
<keyword evidence="2" id="KW-0808">Transferase</keyword>
<comment type="caution">
    <text evidence="3">The sequence shown here is derived from an EMBL/GenBank/DDBJ whole genome shotgun (WGS) entry which is preliminary data.</text>
</comment>
<dbReference type="EMBL" id="CAICTM010000573">
    <property type="protein sequence ID" value="CAB9513143.1"/>
    <property type="molecule type" value="Genomic_DNA"/>
</dbReference>
<evidence type="ECO:0000313" key="4">
    <source>
        <dbReference type="Proteomes" id="UP001153069"/>
    </source>
</evidence>
<accession>A0A9N8HFJ1</accession>
<organism evidence="3 4">
    <name type="scientific">Seminavis robusta</name>
    <dbReference type="NCBI Taxonomy" id="568900"/>
    <lineage>
        <taxon>Eukaryota</taxon>
        <taxon>Sar</taxon>
        <taxon>Stramenopiles</taxon>
        <taxon>Ochrophyta</taxon>
        <taxon>Bacillariophyta</taxon>
        <taxon>Bacillariophyceae</taxon>
        <taxon>Bacillariophycidae</taxon>
        <taxon>Naviculales</taxon>
        <taxon>Naviculaceae</taxon>
        <taxon>Seminavis</taxon>
    </lineage>
</organism>
<dbReference type="InterPro" id="IPR029063">
    <property type="entry name" value="SAM-dependent_MTases_sf"/>
</dbReference>
<dbReference type="AlphaFoldDB" id="A0A9N8HFJ1"/>
<dbReference type="OrthoDB" id="203237at2759"/>
<gene>
    <name evidence="3" type="ORF">SEMRO_574_G169140.1</name>
</gene>
<keyword evidence="4" id="KW-1185">Reference proteome</keyword>
<dbReference type="InterPro" id="IPR007213">
    <property type="entry name" value="Ppm1/Ppm2/Tcmp"/>
</dbReference>
<proteinExistence type="predicted"/>
<keyword evidence="1" id="KW-0489">Methyltransferase</keyword>
<evidence type="ECO:0000313" key="3">
    <source>
        <dbReference type="EMBL" id="CAB9513143.1"/>
    </source>
</evidence>
<dbReference type="SUPFAM" id="SSF53335">
    <property type="entry name" value="S-adenosyl-L-methionine-dependent methyltransferases"/>
    <property type="match status" value="1"/>
</dbReference>
<dbReference type="Proteomes" id="UP001153069">
    <property type="component" value="Unassembled WGS sequence"/>
</dbReference>
<dbReference type="GO" id="GO:0008168">
    <property type="term" value="F:methyltransferase activity"/>
    <property type="evidence" value="ECO:0007669"/>
    <property type="project" value="UniProtKB-KW"/>
</dbReference>
<sequence>MIEGHPSRTALFIAAGVPILGTTGCDLLPEGILPFQKAVLSALQLTWVERIFLFVLCDNPVFCRLFACVGASSRQDTTLFPFVFPPKFPETCFWEVDHPATGHCKDRLWSKDKNSQGTTTTALLKKPPNLFHAHVDLVEKDVLVTSLREKASYDTVTPTIVVMEGLLSFLDTDQIKNLFENVAQVVGGPDSRVVFNMPAVQVWQVLGLWLDIPPGSLFGP</sequence>
<reference evidence="3" key="1">
    <citation type="submission" date="2020-06" db="EMBL/GenBank/DDBJ databases">
        <authorList>
            <consortium name="Plant Systems Biology data submission"/>
        </authorList>
    </citation>
    <scope>NUCLEOTIDE SEQUENCE</scope>
    <source>
        <strain evidence="3">D6</strain>
    </source>
</reference>
<evidence type="ECO:0000256" key="2">
    <source>
        <dbReference type="ARBA" id="ARBA00022679"/>
    </source>
</evidence>